<accession>A0A4S8MBV3</accession>
<sequence>RKVAFGKRAVLKRFSGEVTFHKGQLVRLYRSDLNYTLKTERKLLPKWLQPRRVVER</sequence>
<feature type="non-terminal residue" evidence="1">
    <location>
        <position position="1"/>
    </location>
</feature>
<feature type="non-terminal residue" evidence="1">
    <location>
        <position position="56"/>
    </location>
</feature>
<proteinExistence type="predicted"/>
<dbReference type="AlphaFoldDB" id="A0A4S8MBV3"/>
<dbReference type="OrthoDB" id="3237746at2759"/>
<reference evidence="1 2" key="1">
    <citation type="journal article" date="2019" name="Nat. Ecol. Evol.">
        <title>Megaphylogeny resolves global patterns of mushroom evolution.</title>
        <authorList>
            <person name="Varga T."/>
            <person name="Krizsan K."/>
            <person name="Foldi C."/>
            <person name="Dima B."/>
            <person name="Sanchez-Garcia M."/>
            <person name="Sanchez-Ramirez S."/>
            <person name="Szollosi G.J."/>
            <person name="Szarkandi J.G."/>
            <person name="Papp V."/>
            <person name="Albert L."/>
            <person name="Andreopoulos W."/>
            <person name="Angelini C."/>
            <person name="Antonin V."/>
            <person name="Barry K.W."/>
            <person name="Bougher N.L."/>
            <person name="Buchanan P."/>
            <person name="Buyck B."/>
            <person name="Bense V."/>
            <person name="Catcheside P."/>
            <person name="Chovatia M."/>
            <person name="Cooper J."/>
            <person name="Damon W."/>
            <person name="Desjardin D."/>
            <person name="Finy P."/>
            <person name="Geml J."/>
            <person name="Haridas S."/>
            <person name="Hughes K."/>
            <person name="Justo A."/>
            <person name="Karasinski D."/>
            <person name="Kautmanova I."/>
            <person name="Kiss B."/>
            <person name="Kocsube S."/>
            <person name="Kotiranta H."/>
            <person name="LaButti K.M."/>
            <person name="Lechner B.E."/>
            <person name="Liimatainen K."/>
            <person name="Lipzen A."/>
            <person name="Lukacs Z."/>
            <person name="Mihaltcheva S."/>
            <person name="Morgado L.N."/>
            <person name="Niskanen T."/>
            <person name="Noordeloos M.E."/>
            <person name="Ohm R.A."/>
            <person name="Ortiz-Santana B."/>
            <person name="Ovrebo C."/>
            <person name="Racz N."/>
            <person name="Riley R."/>
            <person name="Savchenko A."/>
            <person name="Shiryaev A."/>
            <person name="Soop K."/>
            <person name="Spirin V."/>
            <person name="Szebenyi C."/>
            <person name="Tomsovsky M."/>
            <person name="Tulloss R.E."/>
            <person name="Uehling J."/>
            <person name="Grigoriev I.V."/>
            <person name="Vagvolgyi C."/>
            <person name="Papp T."/>
            <person name="Martin F.M."/>
            <person name="Miettinen O."/>
            <person name="Hibbett D.S."/>
            <person name="Nagy L.G."/>
        </authorList>
    </citation>
    <scope>NUCLEOTIDE SEQUENCE [LARGE SCALE GENOMIC DNA]</scope>
    <source>
        <strain evidence="1 2">CBS 962.96</strain>
    </source>
</reference>
<dbReference type="EMBL" id="ML179119">
    <property type="protein sequence ID" value="THU99443.1"/>
    <property type="molecule type" value="Genomic_DNA"/>
</dbReference>
<dbReference type="Proteomes" id="UP000297245">
    <property type="component" value="Unassembled WGS sequence"/>
</dbReference>
<name>A0A4S8MBV3_DENBC</name>
<gene>
    <name evidence="1" type="ORF">K435DRAFT_619643</name>
</gene>
<evidence type="ECO:0000313" key="2">
    <source>
        <dbReference type="Proteomes" id="UP000297245"/>
    </source>
</evidence>
<organism evidence="1 2">
    <name type="scientific">Dendrothele bispora (strain CBS 962.96)</name>
    <dbReference type="NCBI Taxonomy" id="1314807"/>
    <lineage>
        <taxon>Eukaryota</taxon>
        <taxon>Fungi</taxon>
        <taxon>Dikarya</taxon>
        <taxon>Basidiomycota</taxon>
        <taxon>Agaricomycotina</taxon>
        <taxon>Agaricomycetes</taxon>
        <taxon>Agaricomycetidae</taxon>
        <taxon>Agaricales</taxon>
        <taxon>Agaricales incertae sedis</taxon>
        <taxon>Dendrothele</taxon>
    </lineage>
</organism>
<keyword evidence="2" id="KW-1185">Reference proteome</keyword>
<protein>
    <submittedName>
        <fullName evidence="1">Uncharacterized protein</fullName>
    </submittedName>
</protein>
<evidence type="ECO:0000313" key="1">
    <source>
        <dbReference type="EMBL" id="THU99443.1"/>
    </source>
</evidence>